<evidence type="ECO:0000313" key="2">
    <source>
        <dbReference type="EMBL" id="KAG0558081.1"/>
    </source>
</evidence>
<proteinExistence type="predicted"/>
<protein>
    <submittedName>
        <fullName evidence="2">Uncharacterized protein</fullName>
    </submittedName>
</protein>
<comment type="caution">
    <text evidence="2">The sequence shown here is derived from an EMBL/GenBank/DDBJ whole genome shotgun (WGS) entry which is preliminary data.</text>
</comment>
<feature type="signal peptide" evidence="1">
    <location>
        <begin position="1"/>
        <end position="21"/>
    </location>
</feature>
<dbReference type="EMBL" id="CM026431">
    <property type="protein sequence ID" value="KAG0558081.1"/>
    <property type="molecule type" value="Genomic_DNA"/>
</dbReference>
<keyword evidence="1" id="KW-0732">Signal</keyword>
<dbReference type="AlphaFoldDB" id="A0A8T0GFM2"/>
<keyword evidence="3" id="KW-1185">Reference proteome</keyword>
<organism evidence="2 3">
    <name type="scientific">Ceratodon purpureus</name>
    <name type="common">Fire moss</name>
    <name type="synonym">Dicranum purpureum</name>
    <dbReference type="NCBI Taxonomy" id="3225"/>
    <lineage>
        <taxon>Eukaryota</taxon>
        <taxon>Viridiplantae</taxon>
        <taxon>Streptophyta</taxon>
        <taxon>Embryophyta</taxon>
        <taxon>Bryophyta</taxon>
        <taxon>Bryophytina</taxon>
        <taxon>Bryopsida</taxon>
        <taxon>Dicranidae</taxon>
        <taxon>Pseudoditrichales</taxon>
        <taxon>Ditrichaceae</taxon>
        <taxon>Ceratodon</taxon>
    </lineage>
</organism>
<gene>
    <name evidence="2" type="ORF">KC19_10G003200</name>
</gene>
<evidence type="ECO:0000256" key="1">
    <source>
        <dbReference type="SAM" id="SignalP"/>
    </source>
</evidence>
<dbReference type="Proteomes" id="UP000822688">
    <property type="component" value="Chromosome 10"/>
</dbReference>
<sequence length="49" mass="5682">MQLSIRLVVDVCMALWRAGVAICTHDLYDLTAYLVCDFQETSDSFFWSF</sequence>
<name>A0A8T0GFM2_CERPU</name>
<feature type="chain" id="PRO_5035761411" evidence="1">
    <location>
        <begin position="22"/>
        <end position="49"/>
    </location>
</feature>
<evidence type="ECO:0000313" key="3">
    <source>
        <dbReference type="Proteomes" id="UP000822688"/>
    </source>
</evidence>
<reference evidence="2" key="1">
    <citation type="submission" date="2020-06" db="EMBL/GenBank/DDBJ databases">
        <title>WGS assembly of Ceratodon purpureus strain R40.</title>
        <authorList>
            <person name="Carey S.B."/>
            <person name="Jenkins J."/>
            <person name="Shu S."/>
            <person name="Lovell J.T."/>
            <person name="Sreedasyam A."/>
            <person name="Maumus F."/>
            <person name="Tiley G.P."/>
            <person name="Fernandez-Pozo N."/>
            <person name="Barry K."/>
            <person name="Chen C."/>
            <person name="Wang M."/>
            <person name="Lipzen A."/>
            <person name="Daum C."/>
            <person name="Saski C.A."/>
            <person name="Payton A.C."/>
            <person name="Mcbreen J.C."/>
            <person name="Conrad R.E."/>
            <person name="Kollar L.M."/>
            <person name="Olsson S."/>
            <person name="Huttunen S."/>
            <person name="Landis J.B."/>
            <person name="Wickett N.J."/>
            <person name="Johnson M.G."/>
            <person name="Rensing S.A."/>
            <person name="Grimwood J."/>
            <person name="Schmutz J."/>
            <person name="Mcdaniel S.F."/>
        </authorList>
    </citation>
    <scope>NUCLEOTIDE SEQUENCE</scope>
    <source>
        <strain evidence="2">R40</strain>
    </source>
</reference>
<accession>A0A8T0GFM2</accession>